<accession>A0A813PBM3</accession>
<dbReference type="AlphaFoldDB" id="A0A813PBM3"/>
<dbReference type="GO" id="GO:0017080">
    <property type="term" value="F:sodium channel regulator activity"/>
    <property type="evidence" value="ECO:0007669"/>
    <property type="project" value="TreeGrafter"/>
</dbReference>
<dbReference type="PANTHER" id="PTHR15837:SF0">
    <property type="entry name" value="RAN GUANINE NUCLEOTIDE RELEASE FACTOR"/>
    <property type="match status" value="1"/>
</dbReference>
<dbReference type="GO" id="GO:0031267">
    <property type="term" value="F:small GTPase binding"/>
    <property type="evidence" value="ECO:0007669"/>
    <property type="project" value="TreeGrafter"/>
</dbReference>
<gene>
    <name evidence="4" type="ORF">OXX778_LOCUS3959</name>
</gene>
<keyword evidence="5" id="KW-1185">Reference proteome</keyword>
<dbReference type="Proteomes" id="UP000663879">
    <property type="component" value="Unassembled WGS sequence"/>
</dbReference>
<evidence type="ECO:0000313" key="4">
    <source>
        <dbReference type="EMBL" id="CAF0751837.1"/>
    </source>
</evidence>
<dbReference type="GO" id="GO:0006606">
    <property type="term" value="P:protein import into nucleus"/>
    <property type="evidence" value="ECO:0007669"/>
    <property type="project" value="TreeGrafter"/>
</dbReference>
<evidence type="ECO:0000313" key="5">
    <source>
        <dbReference type="Proteomes" id="UP000663879"/>
    </source>
</evidence>
<dbReference type="InterPro" id="IPR016123">
    <property type="entry name" value="Mog1/PsbP_a/b/a-sand"/>
</dbReference>
<protein>
    <recommendedName>
        <fullName evidence="6">Ran guanine nucleotide release factor</fullName>
    </recommendedName>
</protein>
<dbReference type="InterPro" id="IPR007681">
    <property type="entry name" value="Mog1"/>
</dbReference>
<dbReference type="OrthoDB" id="10255285at2759"/>
<dbReference type="GO" id="GO:0042391">
    <property type="term" value="P:regulation of membrane potential"/>
    <property type="evidence" value="ECO:0007669"/>
    <property type="project" value="TreeGrafter"/>
</dbReference>
<dbReference type="EMBL" id="CAJNOC010000372">
    <property type="protein sequence ID" value="CAF0751837.1"/>
    <property type="molecule type" value="Genomic_DNA"/>
</dbReference>
<keyword evidence="3" id="KW-0653">Protein transport</keyword>
<comment type="similarity">
    <text evidence="1">Belongs to the MOG1 family.</text>
</comment>
<proteinExistence type="inferred from homology"/>
<evidence type="ECO:0000256" key="3">
    <source>
        <dbReference type="ARBA" id="ARBA00022927"/>
    </source>
</evidence>
<reference evidence="4" key="1">
    <citation type="submission" date="2021-02" db="EMBL/GenBank/DDBJ databases">
        <authorList>
            <person name="Nowell W R."/>
        </authorList>
    </citation>
    <scope>NUCLEOTIDE SEQUENCE</scope>
    <source>
        <strain evidence="4">Ploen Becks lab</strain>
    </source>
</reference>
<dbReference type="PANTHER" id="PTHR15837">
    <property type="entry name" value="RAN GUANINE NUCLEOTIDE RELEASE FACTOR"/>
    <property type="match status" value="1"/>
</dbReference>
<evidence type="ECO:0008006" key="6">
    <source>
        <dbReference type="Google" id="ProtNLM"/>
    </source>
</evidence>
<dbReference type="Pfam" id="PF04603">
    <property type="entry name" value="Mog1"/>
    <property type="match status" value="1"/>
</dbReference>
<dbReference type="GO" id="GO:0044325">
    <property type="term" value="F:transmembrane transporter binding"/>
    <property type="evidence" value="ECO:0007669"/>
    <property type="project" value="TreeGrafter"/>
</dbReference>
<sequence length="175" mass="19870">MTEVKKLYGGAICAYIPANAVDISKLRQVPDNQEVFAHKSSDQSIIFDILEYVEEPDEEACKAHFIELVGDPAAKIKSVKKLDLSLINCDSVYYLNGEHFMSKYKETAKNLIDLHFAVFRFKNFKTDILVTFNDPLIINPESSSAEGSNHSDKWTIEQFMKTIQTFSVTDFNLFG</sequence>
<evidence type="ECO:0000256" key="1">
    <source>
        <dbReference type="ARBA" id="ARBA00010307"/>
    </source>
</evidence>
<keyword evidence="2" id="KW-0813">Transport</keyword>
<dbReference type="GO" id="GO:0005085">
    <property type="term" value="F:guanyl-nucleotide exchange factor activity"/>
    <property type="evidence" value="ECO:0007669"/>
    <property type="project" value="TreeGrafter"/>
</dbReference>
<dbReference type="Gene3D" id="3.40.1000.10">
    <property type="entry name" value="Mog1/PsbP, alpha/beta/alpha sandwich"/>
    <property type="match status" value="1"/>
</dbReference>
<evidence type="ECO:0000256" key="2">
    <source>
        <dbReference type="ARBA" id="ARBA00022448"/>
    </source>
</evidence>
<comment type="caution">
    <text evidence="4">The sequence shown here is derived from an EMBL/GenBank/DDBJ whole genome shotgun (WGS) entry which is preliminary data.</text>
</comment>
<dbReference type="SUPFAM" id="SSF55724">
    <property type="entry name" value="Mog1p/PsbP-like"/>
    <property type="match status" value="1"/>
</dbReference>
<dbReference type="GO" id="GO:0005634">
    <property type="term" value="C:nucleus"/>
    <property type="evidence" value="ECO:0007669"/>
    <property type="project" value="TreeGrafter"/>
</dbReference>
<name>A0A813PBM3_9BILA</name>
<organism evidence="4 5">
    <name type="scientific">Brachionus calyciflorus</name>
    <dbReference type="NCBI Taxonomy" id="104777"/>
    <lineage>
        <taxon>Eukaryota</taxon>
        <taxon>Metazoa</taxon>
        <taxon>Spiralia</taxon>
        <taxon>Gnathifera</taxon>
        <taxon>Rotifera</taxon>
        <taxon>Eurotatoria</taxon>
        <taxon>Monogononta</taxon>
        <taxon>Pseudotrocha</taxon>
        <taxon>Ploima</taxon>
        <taxon>Brachionidae</taxon>
        <taxon>Brachionus</taxon>
    </lineage>
</organism>